<protein>
    <submittedName>
        <fullName evidence="4">Choloylglycine hydrolase</fullName>
    </submittedName>
</protein>
<dbReference type="GO" id="GO:0016787">
    <property type="term" value="F:hydrolase activity"/>
    <property type="evidence" value="ECO:0007669"/>
    <property type="project" value="UniProtKB-KW"/>
</dbReference>
<evidence type="ECO:0000313" key="4">
    <source>
        <dbReference type="EMBL" id="EHO42882.1"/>
    </source>
</evidence>
<keyword evidence="2 4" id="KW-0378">Hydrolase</keyword>
<sequence precursor="true">MRAIIVFCILILGSIGHALGCTTFVLQDSAQIIFGRNFDYDLGMGLVVINKRGLEKQAMTDAAHQPARWTAQYGSVTFNQAGIDAPMGGMNEKGLVIAQMALPETVYPQTDGKPVLNQLEWIQYQLDVSATSEEVIANSRKVAIVPVATPVHYLICDAEGRVAVIEFLNGQMMVRQGKEVVVPVCSNWPYEKSISALGEYRGFGGQKPIPQRWTSIADIVAIAASGVQGFLNEKYSNLLDFGFDLLSAVGSDLRTQWSVIYDITNRRICFTSLRSKKRRNIYLERIDFSCDAAIPVADVQEHSAANDSLLLFGNLEKEEYFRYKKELVNWFTTHIAGFPELPDIFLKREVEYVFNRPCVH</sequence>
<dbReference type="AlphaFoldDB" id="H1XV49"/>
<evidence type="ECO:0000259" key="3">
    <source>
        <dbReference type="Pfam" id="PF02275"/>
    </source>
</evidence>
<dbReference type="InterPro" id="IPR052193">
    <property type="entry name" value="Peptidase_C59"/>
</dbReference>
<dbReference type="SUPFAM" id="SSF56235">
    <property type="entry name" value="N-terminal nucleophile aminohydrolases (Ntn hydrolases)"/>
    <property type="match status" value="1"/>
</dbReference>
<dbReference type="InParanoid" id="H1XV49"/>
<dbReference type="Pfam" id="PF02275">
    <property type="entry name" value="CBAH"/>
    <property type="match status" value="1"/>
</dbReference>
<comment type="similarity">
    <text evidence="1">Belongs to the peptidase C59 family.</text>
</comment>
<dbReference type="PANTHER" id="PTHR35527:SF2">
    <property type="entry name" value="HYDROLASE"/>
    <property type="match status" value="1"/>
</dbReference>
<dbReference type="STRING" id="880073.Cabys_2174"/>
<dbReference type="InterPro" id="IPR029055">
    <property type="entry name" value="Ntn_hydrolases_N"/>
</dbReference>
<evidence type="ECO:0000313" key="5">
    <source>
        <dbReference type="Proteomes" id="UP000004671"/>
    </source>
</evidence>
<dbReference type="eggNOG" id="COG3049">
    <property type="taxonomic scope" value="Bacteria"/>
</dbReference>
<dbReference type="PaxDb" id="880073-Calab_3278"/>
<evidence type="ECO:0000256" key="2">
    <source>
        <dbReference type="ARBA" id="ARBA00022801"/>
    </source>
</evidence>
<proteinExistence type="inferred from homology"/>
<keyword evidence="5" id="KW-1185">Reference proteome</keyword>
<dbReference type="EMBL" id="CM001402">
    <property type="protein sequence ID" value="EHO42882.1"/>
    <property type="molecule type" value="Genomic_DNA"/>
</dbReference>
<name>H1XV49_CALAY</name>
<dbReference type="OrthoDB" id="1265391at2"/>
<dbReference type="PANTHER" id="PTHR35527">
    <property type="entry name" value="CHOLOYLGLYCINE HYDROLASE"/>
    <property type="match status" value="1"/>
</dbReference>
<reference evidence="4 5" key="1">
    <citation type="submission" date="2011-09" db="EMBL/GenBank/DDBJ databases">
        <title>The permanent draft genome of Caldithrix abyssi DSM 13497.</title>
        <authorList>
            <consortium name="US DOE Joint Genome Institute (JGI-PGF)"/>
            <person name="Lucas S."/>
            <person name="Han J."/>
            <person name="Lapidus A."/>
            <person name="Bruce D."/>
            <person name="Goodwin L."/>
            <person name="Pitluck S."/>
            <person name="Peters L."/>
            <person name="Kyrpides N."/>
            <person name="Mavromatis K."/>
            <person name="Ivanova N."/>
            <person name="Mikhailova N."/>
            <person name="Chertkov O."/>
            <person name="Detter J.C."/>
            <person name="Tapia R."/>
            <person name="Han C."/>
            <person name="Land M."/>
            <person name="Hauser L."/>
            <person name="Markowitz V."/>
            <person name="Cheng J.-F."/>
            <person name="Hugenholtz P."/>
            <person name="Woyke T."/>
            <person name="Wu D."/>
            <person name="Spring S."/>
            <person name="Brambilla E."/>
            <person name="Klenk H.-P."/>
            <person name="Eisen J.A."/>
        </authorList>
    </citation>
    <scope>NUCLEOTIDE SEQUENCE [LARGE SCALE GENOMIC DNA]</scope>
    <source>
        <strain evidence="4 5">DSM 13497</strain>
    </source>
</reference>
<evidence type="ECO:0000256" key="1">
    <source>
        <dbReference type="ARBA" id="ARBA00006625"/>
    </source>
</evidence>
<organism evidence="4 5">
    <name type="scientific">Caldithrix abyssi DSM 13497</name>
    <dbReference type="NCBI Taxonomy" id="880073"/>
    <lineage>
        <taxon>Bacteria</taxon>
        <taxon>Pseudomonadati</taxon>
        <taxon>Calditrichota</taxon>
        <taxon>Calditrichia</taxon>
        <taxon>Calditrichales</taxon>
        <taxon>Calditrichaceae</taxon>
        <taxon>Caldithrix</taxon>
    </lineage>
</organism>
<dbReference type="RefSeq" id="WP_006930267.1">
    <property type="nucleotide sequence ID" value="NZ_CM001402.1"/>
</dbReference>
<accession>H1XV49</accession>
<dbReference type="Proteomes" id="UP000004671">
    <property type="component" value="Chromosome"/>
</dbReference>
<dbReference type="Gene3D" id="3.60.60.10">
    <property type="entry name" value="Penicillin V Acylase, Chain A"/>
    <property type="match status" value="1"/>
</dbReference>
<dbReference type="HOGENOM" id="CLU_045206_0_2_0"/>
<gene>
    <name evidence="4" type="ORF">Calab_3278</name>
</gene>
<feature type="domain" description="Choloylglycine hydrolase/NAAA C-terminal" evidence="3">
    <location>
        <begin position="21"/>
        <end position="209"/>
    </location>
</feature>
<dbReference type="InterPro" id="IPR029132">
    <property type="entry name" value="CBAH/NAAA_C"/>
</dbReference>